<keyword evidence="3" id="KW-1185">Reference proteome</keyword>
<accession>A0A239BX79</accession>
<feature type="transmembrane region" description="Helical" evidence="1">
    <location>
        <begin position="59"/>
        <end position="81"/>
    </location>
</feature>
<dbReference type="InterPro" id="IPR007563">
    <property type="entry name" value="DUF554"/>
</dbReference>
<dbReference type="PANTHER" id="PTHR36111:SF2">
    <property type="entry name" value="INNER MEMBRANE PROTEIN"/>
    <property type="match status" value="1"/>
</dbReference>
<dbReference type="EMBL" id="FZOC01000006">
    <property type="protein sequence ID" value="SNS12617.1"/>
    <property type="molecule type" value="Genomic_DNA"/>
</dbReference>
<feature type="transmembrane region" description="Helical" evidence="1">
    <location>
        <begin position="6"/>
        <end position="24"/>
    </location>
</feature>
<keyword evidence="1" id="KW-1133">Transmembrane helix</keyword>
<dbReference type="Proteomes" id="UP000198324">
    <property type="component" value="Unassembled WGS sequence"/>
</dbReference>
<feature type="transmembrane region" description="Helical" evidence="1">
    <location>
        <begin position="141"/>
        <end position="163"/>
    </location>
</feature>
<dbReference type="RefSeq" id="WP_089275053.1">
    <property type="nucleotide sequence ID" value="NZ_FZOC01000006.1"/>
</dbReference>
<dbReference type="PANTHER" id="PTHR36111">
    <property type="entry name" value="INNER MEMBRANE PROTEIN-RELATED"/>
    <property type="match status" value="1"/>
</dbReference>
<dbReference type="Pfam" id="PF04474">
    <property type="entry name" value="DUF554"/>
    <property type="match status" value="1"/>
</dbReference>
<name>A0A239BX79_9BACT</name>
<gene>
    <name evidence="2" type="ORF">SAMN04488503_2860</name>
</gene>
<evidence type="ECO:0008006" key="4">
    <source>
        <dbReference type="Google" id="ProtNLM"/>
    </source>
</evidence>
<proteinExistence type="predicted"/>
<feature type="transmembrane region" description="Helical" evidence="1">
    <location>
        <begin position="36"/>
        <end position="53"/>
    </location>
</feature>
<keyword evidence="1" id="KW-0812">Transmembrane</keyword>
<evidence type="ECO:0000313" key="2">
    <source>
        <dbReference type="EMBL" id="SNS12617.1"/>
    </source>
</evidence>
<dbReference type="OrthoDB" id="9797976at2"/>
<organism evidence="2 3">
    <name type="scientific">Humidesulfovibrio mexicanus</name>
    <dbReference type="NCBI Taxonomy" id="147047"/>
    <lineage>
        <taxon>Bacteria</taxon>
        <taxon>Pseudomonadati</taxon>
        <taxon>Thermodesulfobacteriota</taxon>
        <taxon>Desulfovibrionia</taxon>
        <taxon>Desulfovibrionales</taxon>
        <taxon>Desulfovibrionaceae</taxon>
        <taxon>Humidesulfovibrio</taxon>
    </lineage>
</organism>
<feature type="transmembrane region" description="Helical" evidence="1">
    <location>
        <begin position="209"/>
        <end position="227"/>
    </location>
</feature>
<keyword evidence="1" id="KW-0472">Membrane</keyword>
<evidence type="ECO:0000313" key="3">
    <source>
        <dbReference type="Proteomes" id="UP000198324"/>
    </source>
</evidence>
<feature type="transmembrane region" description="Helical" evidence="1">
    <location>
        <begin position="183"/>
        <end position="203"/>
    </location>
</feature>
<reference evidence="2 3" key="1">
    <citation type="submission" date="2017-06" db="EMBL/GenBank/DDBJ databases">
        <authorList>
            <person name="Kim H.J."/>
            <person name="Triplett B.A."/>
        </authorList>
    </citation>
    <scope>NUCLEOTIDE SEQUENCE [LARGE SCALE GENOMIC DNA]</scope>
    <source>
        <strain evidence="2 3">DSM 13116</strain>
    </source>
</reference>
<evidence type="ECO:0000256" key="1">
    <source>
        <dbReference type="SAM" id="Phobius"/>
    </source>
</evidence>
<dbReference type="AlphaFoldDB" id="A0A239BX79"/>
<protein>
    <recommendedName>
        <fullName evidence="4">DUF554 domain-containing protein</fullName>
    </recommendedName>
</protein>
<sequence length="228" mass="23881">MTLPVGSLVNAAAIILGSLAGMALHGRFPERFRSIVFQGLGLCVLLIGAKMALTVSNPLLLIFAILLGGLAGELLRLDMAFERLGERAKALLRSGNPQFTEGLITASLIFCIGAMAIVGSFDEGIRGDATVLYTKSILDGFASVALASTFGSGVLFSFVPVLLYQGALTLFAGLFQQHFTPTVISQLTATGGLLILGIGLTLLDIKRVNLSNLLPSLLVAVLLALFFA</sequence>
<feature type="transmembrane region" description="Helical" evidence="1">
    <location>
        <begin position="102"/>
        <end position="121"/>
    </location>
</feature>